<gene>
    <name evidence="1" type="ordered locus">LEPBI_I0924</name>
</gene>
<dbReference type="Proteomes" id="UP000001847">
    <property type="component" value="Chromosome I"/>
</dbReference>
<dbReference type="KEGG" id="lbi:LEPBI_I0924"/>
<keyword evidence="2" id="KW-1185">Reference proteome</keyword>
<dbReference type="EMBL" id="CP000786">
    <property type="protein sequence ID" value="ABZ97048.1"/>
    <property type="molecule type" value="Genomic_DNA"/>
</dbReference>
<name>B0SLZ6_LEPBP</name>
<protein>
    <submittedName>
        <fullName evidence="1">Uncharacterized protein</fullName>
    </submittedName>
</protein>
<accession>B0SLZ6</accession>
<dbReference type="AlphaFoldDB" id="B0SLZ6"/>
<evidence type="ECO:0000313" key="2">
    <source>
        <dbReference type="Proteomes" id="UP000001847"/>
    </source>
</evidence>
<dbReference type="Gene3D" id="3.40.390.10">
    <property type="entry name" value="Collagenase (Catalytic Domain)"/>
    <property type="match status" value="1"/>
</dbReference>
<organism evidence="1 2">
    <name type="scientific">Leptospira biflexa serovar Patoc (strain Patoc 1 / ATCC 23582 / Paris)</name>
    <dbReference type="NCBI Taxonomy" id="456481"/>
    <lineage>
        <taxon>Bacteria</taxon>
        <taxon>Pseudomonadati</taxon>
        <taxon>Spirochaetota</taxon>
        <taxon>Spirochaetia</taxon>
        <taxon>Leptospirales</taxon>
        <taxon>Leptospiraceae</taxon>
        <taxon>Leptospira</taxon>
    </lineage>
</organism>
<dbReference type="STRING" id="456481.LEPBI_I0924"/>
<dbReference type="InterPro" id="IPR024079">
    <property type="entry name" value="MetalloPept_cat_dom_sf"/>
</dbReference>
<reference evidence="1 2" key="1">
    <citation type="journal article" date="2008" name="PLoS ONE">
        <title>Genome sequence of the saprophyte Leptospira biflexa provides insights into the evolution of Leptospira and the pathogenesis of leptospirosis.</title>
        <authorList>
            <person name="Picardeau M."/>
            <person name="Bulach D.M."/>
            <person name="Bouchier C."/>
            <person name="Zuerner R.L."/>
            <person name="Zidane N."/>
            <person name="Wilson P.J."/>
            <person name="Creno S."/>
            <person name="Kuczek E.S."/>
            <person name="Bommezzadri S."/>
            <person name="Davis J.C."/>
            <person name="McGrath A."/>
            <person name="Johnson M.J."/>
            <person name="Boursaux-Eude C."/>
            <person name="Seemann T."/>
            <person name="Rouy Z."/>
            <person name="Coppel R.L."/>
            <person name="Rood J.I."/>
            <person name="Lajus A."/>
            <person name="Davies J.K."/>
            <person name="Medigue C."/>
            <person name="Adler B."/>
        </authorList>
    </citation>
    <scope>NUCLEOTIDE SEQUENCE [LARGE SCALE GENOMIC DNA]</scope>
    <source>
        <strain evidence="2">Patoc 1 / ATCC 23582 / Paris</strain>
    </source>
</reference>
<dbReference type="BioCyc" id="LBIF456481:LEPBI_RS04530-MONOMER"/>
<dbReference type="OrthoDB" id="8699919at2"/>
<dbReference type="GO" id="GO:0008237">
    <property type="term" value="F:metallopeptidase activity"/>
    <property type="evidence" value="ECO:0007669"/>
    <property type="project" value="InterPro"/>
</dbReference>
<dbReference type="HOGENOM" id="CLU_815845_0_0_12"/>
<dbReference type="RefSeq" id="WP_012387931.1">
    <property type="nucleotide sequence ID" value="NC_010602.1"/>
</dbReference>
<sequence length="340" mass="38868">MKSIPYMISITALVFWGCSPKEFNIPENPYAVWAKESPGLQMDSLPNPTGNWNDRIYPLDSKRLLTLKEINEIDGIGDIPTGTKDLQFWRQHLIPIQSVFPKEVNHLANQLIYGIYFVTNLGSTGLTGVIRDKSGKPMGGIIYLDSDLLKDGGNDWATKRENTSFQQDPSYSIQVQLDNTNSLDTALSFIILHELGHILAIVHGYAPDYSEPKRDFRNYPYFKGVWWSETFSPYEDTFFPERSKIKFYQKNPTTPVFPDGKFIYKKLTNTQFVSLYAATNADDTFAEAFVQYVHVYSLKKEYKVLLNFGNESEVLLSNPIAKEGGRKFRELFESIFAKSL</sequence>
<evidence type="ECO:0000313" key="1">
    <source>
        <dbReference type="EMBL" id="ABZ97048.1"/>
    </source>
</evidence>
<proteinExistence type="predicted"/>